<accession>A0A2S8FMJ0</accession>
<reference evidence="2 3" key="1">
    <citation type="submission" date="2018-02" db="EMBL/GenBank/DDBJ databases">
        <title>Comparative genomes isolates from brazilian mangrove.</title>
        <authorList>
            <person name="Araujo J.E."/>
            <person name="Taketani R.G."/>
            <person name="Silva M.C.P."/>
            <person name="Loureco M.V."/>
            <person name="Andreote F.D."/>
        </authorList>
    </citation>
    <scope>NUCLEOTIDE SEQUENCE [LARGE SCALE GENOMIC DNA]</scope>
    <source>
        <strain evidence="2 3">HEX-2 MGV</strain>
    </source>
</reference>
<comment type="caution">
    <text evidence="2">The sequence shown here is derived from an EMBL/GenBank/DDBJ whole genome shotgun (WGS) entry which is preliminary data.</text>
</comment>
<protein>
    <submittedName>
        <fullName evidence="2">Uncharacterized protein</fullName>
    </submittedName>
</protein>
<sequence>MGFFDRFKSSPPEDPNEIWNQLCEKINLDRSSLQELPEEELVELISKAQASYRRGLSADRAGERSYARQYYRQAFTLLPTHIEALDNYAIGYVEELNFTEAIPYFEQSAVAEPNSPLAFVYLLKCYDETGAKTESEACARYLSHHWPDKSPYIDWSHLGKPKQKHLLAPPLEEGQVWKYKTRDCDSSSTVWINLIEHGFDGKAIVHISVTDVLAPDGNRLFLSHLPYDADALLECLTRQLDEKQAWDREDDHFGEGYGIWFEAYNEGEAGIFTAQLDYILDGMMQAIPPKD</sequence>
<organism evidence="2 3">
    <name type="scientific">Blastopirellula marina</name>
    <dbReference type="NCBI Taxonomy" id="124"/>
    <lineage>
        <taxon>Bacteria</taxon>
        <taxon>Pseudomonadati</taxon>
        <taxon>Planctomycetota</taxon>
        <taxon>Planctomycetia</taxon>
        <taxon>Pirellulales</taxon>
        <taxon>Pirellulaceae</taxon>
        <taxon>Blastopirellula</taxon>
    </lineage>
</organism>
<dbReference type="AlphaFoldDB" id="A0A2S8FMJ0"/>
<dbReference type="SUPFAM" id="SSF48452">
    <property type="entry name" value="TPR-like"/>
    <property type="match status" value="1"/>
</dbReference>
<gene>
    <name evidence="2" type="ORF">C5Y96_11065</name>
</gene>
<dbReference type="Gene3D" id="1.25.40.10">
    <property type="entry name" value="Tetratricopeptide repeat domain"/>
    <property type="match status" value="1"/>
</dbReference>
<dbReference type="OrthoDB" id="66828at2"/>
<evidence type="ECO:0000313" key="3">
    <source>
        <dbReference type="Proteomes" id="UP000240009"/>
    </source>
</evidence>
<dbReference type="InterPro" id="IPR011990">
    <property type="entry name" value="TPR-like_helical_dom_sf"/>
</dbReference>
<proteinExistence type="predicted"/>
<name>A0A2S8FMJ0_9BACT</name>
<dbReference type="RefSeq" id="WP_105353098.1">
    <property type="nucleotide sequence ID" value="NZ_PUIA01000035.1"/>
</dbReference>
<dbReference type="EMBL" id="PUIA01000035">
    <property type="protein sequence ID" value="PQO33381.1"/>
    <property type="molecule type" value="Genomic_DNA"/>
</dbReference>
<feature type="repeat" description="TPR" evidence="1">
    <location>
        <begin position="48"/>
        <end position="81"/>
    </location>
</feature>
<evidence type="ECO:0000313" key="2">
    <source>
        <dbReference type="EMBL" id="PQO33381.1"/>
    </source>
</evidence>
<dbReference type="InterPro" id="IPR019734">
    <property type="entry name" value="TPR_rpt"/>
</dbReference>
<dbReference type="PROSITE" id="PS50005">
    <property type="entry name" value="TPR"/>
    <property type="match status" value="1"/>
</dbReference>
<evidence type="ECO:0000256" key="1">
    <source>
        <dbReference type="PROSITE-ProRule" id="PRU00339"/>
    </source>
</evidence>
<dbReference type="Proteomes" id="UP000240009">
    <property type="component" value="Unassembled WGS sequence"/>
</dbReference>
<keyword evidence="1" id="KW-0802">TPR repeat</keyword>